<evidence type="ECO:0000313" key="2">
    <source>
        <dbReference type="Proteomes" id="UP000093737"/>
    </source>
</evidence>
<dbReference type="EMBL" id="LYTK01000001">
    <property type="protein sequence ID" value="OBQ71831.1"/>
    <property type="molecule type" value="Genomic_DNA"/>
</dbReference>
<comment type="caution">
    <text evidence="1">The sequence shown here is derived from an EMBL/GenBank/DDBJ whole genome shotgun (WGS) entry which is preliminary data.</text>
</comment>
<sequence>MTSCSVVLRTAFVVTFVAVLVLALLPVSWLEEFGIDIGFSDDKLNHAGAFAVLAALGSLGWPRRKLWLVIFLATVGAAIEVLQGTSEIDRDFDVFDWVADCIGIACGLVVAGCATWLTRHRG</sequence>
<protein>
    <submittedName>
        <fullName evidence="1">Uncharacterized protein</fullName>
    </submittedName>
</protein>
<accession>A0A6M7U9L0</accession>
<dbReference type="Proteomes" id="UP000093737">
    <property type="component" value="Unassembled WGS sequence"/>
</dbReference>
<gene>
    <name evidence="1" type="ORF">A8145_02925</name>
</gene>
<proteinExistence type="predicted"/>
<name>A0A6M7U9L0_RHILI</name>
<dbReference type="AlphaFoldDB" id="A0A6M7U9L0"/>
<evidence type="ECO:0000313" key="1">
    <source>
        <dbReference type="EMBL" id="OBQ71831.1"/>
    </source>
</evidence>
<reference evidence="1 2" key="1">
    <citation type="submission" date="2016-05" db="EMBL/GenBank/DDBJ databases">
        <authorList>
            <person name="Ramsay J.P."/>
        </authorList>
    </citation>
    <scope>NUCLEOTIDE SEQUENCE [LARGE SCALE GENOMIC DNA]</scope>
    <source>
        <strain evidence="1 2">NZP2042</strain>
    </source>
</reference>
<organism evidence="1 2">
    <name type="scientific">Rhizobium loti</name>
    <name type="common">Mesorhizobium loti</name>
    <dbReference type="NCBI Taxonomy" id="381"/>
    <lineage>
        <taxon>Bacteria</taxon>
        <taxon>Pseudomonadati</taxon>
        <taxon>Pseudomonadota</taxon>
        <taxon>Alphaproteobacteria</taxon>
        <taxon>Hyphomicrobiales</taxon>
        <taxon>Phyllobacteriaceae</taxon>
        <taxon>Mesorhizobium</taxon>
    </lineage>
</organism>